<keyword evidence="1 2" id="KW-0175">Coiled coil</keyword>
<name>A0RUJ7_CENSY</name>
<dbReference type="KEGG" id="csy:CENSYa_0378"/>
<dbReference type="SMART" id="SM00968">
    <property type="entry name" value="SMC_hinge"/>
    <property type="match status" value="1"/>
</dbReference>
<organism evidence="5 6">
    <name type="scientific">Cenarchaeum symbiosum (strain A)</name>
    <dbReference type="NCBI Taxonomy" id="414004"/>
    <lineage>
        <taxon>Archaea</taxon>
        <taxon>Nitrososphaerota</taxon>
        <taxon>Candidatus Cenarchaeales</taxon>
        <taxon>Candidatus Cenarchaeaceae</taxon>
        <taxon>Candidatus Cenarchaeum</taxon>
    </lineage>
</organism>
<dbReference type="InterPro" id="IPR027417">
    <property type="entry name" value="P-loop_NTPase"/>
</dbReference>
<protein>
    <submittedName>
        <fullName evidence="5">Chromosome segregation ATPase</fullName>
    </submittedName>
</protein>
<evidence type="ECO:0000256" key="3">
    <source>
        <dbReference type="SAM" id="MobiDB-lite"/>
    </source>
</evidence>
<dbReference type="GO" id="GO:0051276">
    <property type="term" value="P:chromosome organization"/>
    <property type="evidence" value="ECO:0007669"/>
    <property type="project" value="InterPro"/>
</dbReference>
<dbReference type="STRING" id="414004.CENSYa_0378"/>
<dbReference type="Pfam" id="PF06470">
    <property type="entry name" value="SMC_hinge"/>
    <property type="match status" value="1"/>
</dbReference>
<dbReference type="AlphaFoldDB" id="A0RUJ7"/>
<feature type="region of interest" description="Disordered" evidence="3">
    <location>
        <begin position="357"/>
        <end position="398"/>
    </location>
</feature>
<evidence type="ECO:0000256" key="2">
    <source>
        <dbReference type="SAM" id="Coils"/>
    </source>
</evidence>
<dbReference type="Pfam" id="PF02463">
    <property type="entry name" value="SMC_N"/>
    <property type="match status" value="1"/>
</dbReference>
<feature type="coiled-coil region" evidence="2">
    <location>
        <begin position="257"/>
        <end position="284"/>
    </location>
</feature>
<feature type="domain" description="SMC hinge" evidence="4">
    <location>
        <begin position="525"/>
        <end position="638"/>
    </location>
</feature>
<dbReference type="HOGENOM" id="CLU_001042_2_2_2"/>
<dbReference type="PIRSF" id="PIRSF005719">
    <property type="entry name" value="SMC"/>
    <property type="match status" value="1"/>
</dbReference>
<dbReference type="EMBL" id="DP000238">
    <property type="protein sequence ID" value="ABK77014.1"/>
    <property type="molecule type" value="Genomic_DNA"/>
</dbReference>
<dbReference type="InterPro" id="IPR024704">
    <property type="entry name" value="SMC"/>
</dbReference>
<dbReference type="GO" id="GO:0005694">
    <property type="term" value="C:chromosome"/>
    <property type="evidence" value="ECO:0007669"/>
    <property type="project" value="InterPro"/>
</dbReference>
<sequence length="1175" mass="128438">MVHIRKVEIFGFKSFGFRNTSVEFRPGLVSISGPNGSGKSNILDAIIFALGENRPKAMRVGRLSGLMHDIEGSRRGPKMTRASVHFDNSDRRIPVDSDTVEVTREMAPQGESVYYLNKKKSPRGAILDLLDMAGAGLSQLNVVQQGTVTRISEFSPEEKREAIENLIGLSYFDEKKAESVKQLSDADQRLAIALAKMGEIKKRIDELEVERNHKLRHDMIEEELGRLRAVSAADKLRHLGSQKVEKSAELAEVSASAAAQRSELDGIREELKSAEGEKAAYMESVEGHGREKAAFEGELGSALRSSEEHRSGILTAERRVERINARIPEIDGEAQELRGRLESARSAAAAAAAELAAAGESRQRAEAGVSGVNTERDAALSRQSEAAKKRSAADAQMREVKDRLGEARLETAQARARLDDAKSKEESNSSKRGEYARDCSALRALQGELAAAVEERRASADSLRGKLEGLEAKKIRTGSEVEELGFLLEKSGRAAGQYDAKLRLVRGMMHEEYSAAKLRESARELGILGQVYELISWDEKDERAVMAAGSDWIKATVVEDLATLAGLAGHMRERGLPKLRIIPLEALPRLRPAPPEIEGAAGLLSDRIKCGRRYSALKEFLFGNVVVADSVESAHRISRAGYRSVTLGGEYYEAGTAAAVIDISSRISKLARVISMSSSVEGLVSAVSMLKGHVEKRRGLLKRAEGEILACRDELQSAETGLAATEGEHRELGEQAARKERVRDQMAERIAELSSERGRLEEEINVHETLTASLVAELEQAASAEPGADPDAMAAGIDALNAKRSELERLQAEAVSAFGRASESKAGADAAASGTESALRVLDTEKSGITAEAGELAAKAAISKEQLAISEEQLVKLRGREQEFIEASAESVGRMKEYDGRLSALNARDREVSAGAAKAERRRDALERDLSSIEEGMKETQTVLDMFGFGGDLEYFDVGPMLRGLEAEQRSLQQLNARAPEVYADVTDGYRSMSSRKNSLEGERNRIVGFIEGIEREKKQTFLDAFDKVDREIKNAFSKMTGGSAWLELQNEDDIFSSGISYMIQFQNKPKRESTSISGGEKTLAAVVFVLALQKLKPSPFYLFDEVDAHLDAPNSEKLAKILEERARESQFIMVSLKDSVVRRASLIYGVFPKGGVSHVVSYRDKRLPSMAPST</sequence>
<dbReference type="PANTHER" id="PTHR43977">
    <property type="entry name" value="STRUCTURAL MAINTENANCE OF CHROMOSOMES PROTEIN 3"/>
    <property type="match status" value="1"/>
</dbReference>
<dbReference type="SUPFAM" id="SSF75553">
    <property type="entry name" value="Smc hinge domain"/>
    <property type="match status" value="1"/>
</dbReference>
<evidence type="ECO:0000259" key="4">
    <source>
        <dbReference type="SMART" id="SM00968"/>
    </source>
</evidence>
<feature type="compositionally biased region" description="Basic and acidic residues" evidence="3">
    <location>
        <begin position="416"/>
        <end position="435"/>
    </location>
</feature>
<evidence type="ECO:0000313" key="5">
    <source>
        <dbReference type="EMBL" id="ABK77014.1"/>
    </source>
</evidence>
<accession>A0RUJ7</accession>
<dbReference type="InterPro" id="IPR010935">
    <property type="entry name" value="SMC_hinge"/>
</dbReference>
<dbReference type="Gene3D" id="1.20.1060.20">
    <property type="match status" value="1"/>
</dbReference>
<dbReference type="EnsemblBacteria" id="ABK77014">
    <property type="protein sequence ID" value="ABK77014"/>
    <property type="gene ID" value="CENSYa_0378"/>
</dbReference>
<dbReference type="GO" id="GO:0005524">
    <property type="term" value="F:ATP binding"/>
    <property type="evidence" value="ECO:0007669"/>
    <property type="project" value="InterPro"/>
</dbReference>
<proteinExistence type="predicted"/>
<dbReference type="SUPFAM" id="SSF52540">
    <property type="entry name" value="P-loop containing nucleoside triphosphate hydrolases"/>
    <property type="match status" value="1"/>
</dbReference>
<dbReference type="Gene3D" id="1.10.287.1490">
    <property type="match status" value="1"/>
</dbReference>
<feature type="region of interest" description="Disordered" evidence="3">
    <location>
        <begin position="414"/>
        <end position="435"/>
    </location>
</feature>
<evidence type="ECO:0000313" key="6">
    <source>
        <dbReference type="Proteomes" id="UP000000758"/>
    </source>
</evidence>
<dbReference type="InterPro" id="IPR036277">
    <property type="entry name" value="SMC_hinge_sf"/>
</dbReference>
<evidence type="ECO:0000256" key="1">
    <source>
        <dbReference type="ARBA" id="ARBA00023054"/>
    </source>
</evidence>
<dbReference type="Gene3D" id="3.40.50.300">
    <property type="entry name" value="P-loop containing nucleotide triphosphate hydrolases"/>
    <property type="match status" value="2"/>
</dbReference>
<reference evidence="5 6" key="1">
    <citation type="journal article" date="2006" name="Proc. Natl. Acad. Sci. U.S.A.">
        <title>Genomic analysis of the uncultivated marine crenarchaeote Cenarchaeum symbiosum.</title>
        <authorList>
            <person name="Hallam S.J."/>
            <person name="Konstantinidis K.T."/>
            <person name="Putnam N."/>
            <person name="Schleper C."/>
            <person name="Watanabe Y."/>
            <person name="Sugahara J."/>
            <person name="Preston C."/>
            <person name="de la Torre J."/>
            <person name="Richardson P.M."/>
            <person name="DeLong E.F."/>
        </authorList>
    </citation>
    <scope>NUCLEOTIDE SEQUENCE [LARGE SCALE GENOMIC DNA]</scope>
    <source>
        <strain evidence="6">A</strain>
    </source>
</reference>
<dbReference type="PATRIC" id="fig|414004.10.peg.337"/>
<dbReference type="InterPro" id="IPR003395">
    <property type="entry name" value="RecF/RecN/SMC_N"/>
</dbReference>
<gene>
    <name evidence="5" type="ordered locus">CENSYa_0378</name>
</gene>
<dbReference type="Gene3D" id="3.30.70.1620">
    <property type="match status" value="1"/>
</dbReference>
<dbReference type="GO" id="GO:0016887">
    <property type="term" value="F:ATP hydrolysis activity"/>
    <property type="evidence" value="ECO:0007669"/>
    <property type="project" value="InterPro"/>
</dbReference>
<feature type="compositionally biased region" description="Basic and acidic residues" evidence="3">
    <location>
        <begin position="374"/>
        <end position="398"/>
    </location>
</feature>
<keyword evidence="6" id="KW-1185">Reference proteome</keyword>
<feature type="coiled-coil region" evidence="2">
    <location>
        <begin position="701"/>
        <end position="813"/>
    </location>
</feature>
<dbReference type="Proteomes" id="UP000000758">
    <property type="component" value="Chromosome"/>
</dbReference>